<organism evidence="1 2">
    <name type="scientific">Virgibacillus massiliensis</name>
    <dbReference type="NCBI Taxonomy" id="1462526"/>
    <lineage>
        <taxon>Bacteria</taxon>
        <taxon>Bacillati</taxon>
        <taxon>Bacillota</taxon>
        <taxon>Bacilli</taxon>
        <taxon>Bacillales</taxon>
        <taxon>Bacillaceae</taxon>
        <taxon>Virgibacillus</taxon>
    </lineage>
</organism>
<reference evidence="1 2" key="1">
    <citation type="submission" date="2014-03" db="EMBL/GenBank/DDBJ databases">
        <authorList>
            <person name="Urmite Genomes U."/>
        </authorList>
    </citation>
    <scope>NUCLEOTIDE SEQUENCE [LARGE SCALE GENOMIC DNA]</scope>
    <source>
        <strain evidence="1 2">Vm-5</strain>
    </source>
</reference>
<evidence type="ECO:0000313" key="1">
    <source>
        <dbReference type="EMBL" id="CDQ41938.1"/>
    </source>
</evidence>
<protein>
    <submittedName>
        <fullName evidence="1">Uncharacterized protein</fullName>
    </submittedName>
</protein>
<sequence>MTKSQVNKNVTNMSNYELLNFGSEISSYNELIQNEWFKRHQMNFPYMLDVDNRIVHGVIKEVIPDENCDRLILEQANKIRSDKYDNSC</sequence>
<name>A0A024QHB8_9BACI</name>
<dbReference type="Proteomes" id="UP000028875">
    <property type="component" value="Unassembled WGS sequence"/>
</dbReference>
<reference evidence="2" key="2">
    <citation type="submission" date="2014-05" db="EMBL/GenBank/DDBJ databases">
        <title>Draft genome sequence of Virgibacillus massiliensis Vm-5.</title>
        <authorList>
            <person name="Khelaifia S."/>
            <person name="Croce O."/>
            <person name="Lagier J.C."/>
            <person name="Raoult D."/>
        </authorList>
    </citation>
    <scope>NUCLEOTIDE SEQUENCE [LARGE SCALE GENOMIC DNA]</scope>
    <source>
        <strain evidence="2">Vm-5</strain>
    </source>
</reference>
<dbReference type="EMBL" id="CCDP010000003">
    <property type="protein sequence ID" value="CDQ41938.1"/>
    <property type="molecule type" value="Genomic_DNA"/>
</dbReference>
<proteinExistence type="predicted"/>
<evidence type="ECO:0000313" key="2">
    <source>
        <dbReference type="Proteomes" id="UP000028875"/>
    </source>
</evidence>
<dbReference type="STRING" id="1462526.BN990_04317"/>
<gene>
    <name evidence="1" type="ORF">BN990_04317</name>
</gene>
<dbReference type="RefSeq" id="WP_038247011.1">
    <property type="nucleotide sequence ID" value="NZ_BNER01000008.1"/>
</dbReference>
<accession>A0A024QHB8</accession>
<keyword evidence="2" id="KW-1185">Reference proteome</keyword>
<dbReference type="AlphaFoldDB" id="A0A024QHB8"/>
<dbReference type="OrthoDB" id="2864624at2"/>
<comment type="caution">
    <text evidence="1">The sequence shown here is derived from an EMBL/GenBank/DDBJ whole genome shotgun (WGS) entry which is preliminary data.</text>
</comment>